<dbReference type="AlphaFoldDB" id="X0VZG5"/>
<reference evidence="2" key="1">
    <citation type="journal article" date="2014" name="Front. Microbiol.">
        <title>High frequency of phylogenetically diverse reductive dehalogenase-homologous genes in deep subseafloor sedimentary metagenomes.</title>
        <authorList>
            <person name="Kawai M."/>
            <person name="Futagami T."/>
            <person name="Toyoda A."/>
            <person name="Takaki Y."/>
            <person name="Nishi S."/>
            <person name="Hori S."/>
            <person name="Arai W."/>
            <person name="Tsubouchi T."/>
            <person name="Morono Y."/>
            <person name="Uchiyama I."/>
            <person name="Ito T."/>
            <person name="Fujiyama A."/>
            <person name="Inagaki F."/>
            <person name="Takami H."/>
        </authorList>
    </citation>
    <scope>NUCLEOTIDE SEQUENCE</scope>
    <source>
        <strain evidence="2">Expedition CK06-06</strain>
    </source>
</reference>
<dbReference type="EMBL" id="BARS01037887">
    <property type="protein sequence ID" value="GAG16452.1"/>
    <property type="molecule type" value="Genomic_DNA"/>
</dbReference>
<proteinExistence type="predicted"/>
<dbReference type="PANTHER" id="PTHR43179">
    <property type="entry name" value="RHAMNOSYLTRANSFERASE WBBL"/>
    <property type="match status" value="1"/>
</dbReference>
<comment type="caution">
    <text evidence="2">The sequence shown here is derived from an EMBL/GenBank/DDBJ whole genome shotgun (WGS) entry which is preliminary data.</text>
</comment>
<dbReference type="Gene3D" id="3.90.550.10">
    <property type="entry name" value="Spore Coat Polysaccharide Biosynthesis Protein SpsA, Chain A"/>
    <property type="match status" value="1"/>
</dbReference>
<feature type="domain" description="Glycosyltransferase 2-like" evidence="1">
    <location>
        <begin position="3"/>
        <end position="130"/>
    </location>
</feature>
<evidence type="ECO:0000313" key="2">
    <source>
        <dbReference type="EMBL" id="GAG16452.1"/>
    </source>
</evidence>
<dbReference type="InterPro" id="IPR029044">
    <property type="entry name" value="Nucleotide-diphossugar_trans"/>
</dbReference>
<organism evidence="2">
    <name type="scientific">marine sediment metagenome</name>
    <dbReference type="NCBI Taxonomy" id="412755"/>
    <lineage>
        <taxon>unclassified sequences</taxon>
        <taxon>metagenomes</taxon>
        <taxon>ecological metagenomes</taxon>
    </lineage>
</organism>
<dbReference type="PANTHER" id="PTHR43179:SF7">
    <property type="entry name" value="RHAMNOSYLTRANSFERASE WBBL"/>
    <property type="match status" value="1"/>
</dbReference>
<gene>
    <name evidence="2" type="ORF">S01H1_58042</name>
</gene>
<protein>
    <recommendedName>
        <fullName evidence="1">Glycosyltransferase 2-like domain-containing protein</fullName>
    </recommendedName>
</protein>
<accession>X0VZG5</accession>
<name>X0VZG5_9ZZZZ</name>
<dbReference type="SUPFAM" id="SSF53448">
    <property type="entry name" value="Nucleotide-diphospho-sugar transferases"/>
    <property type="match status" value="1"/>
</dbReference>
<sequence>MISIITRCRNRLEYTTQVLDAVKQNTKCDYEHIIVDNDSSDGTKEWFAWMAKNTDWYNKVKYHRMERNCGDWGGMLYGATVANNATVGNYIVQLDNDIIPCEGWLTAMLTVLQNKSYRVVMLKRDNVAWKLKSLSVPVSTGGVVTTRVERAVACYMMSKEDFDLCSKYIPEAQGAKSKYIMAGLTRRWKGLTIGKILNKTCYELQADAGNDIQREKYSPKNPQIWEKI</sequence>
<dbReference type="InterPro" id="IPR001173">
    <property type="entry name" value="Glyco_trans_2-like"/>
</dbReference>
<dbReference type="Pfam" id="PF00535">
    <property type="entry name" value="Glycos_transf_2"/>
    <property type="match status" value="1"/>
</dbReference>
<evidence type="ECO:0000259" key="1">
    <source>
        <dbReference type="Pfam" id="PF00535"/>
    </source>
</evidence>